<name>A0ABN8R5P3_9CNID</name>
<proteinExistence type="predicted"/>
<accession>A0ABN8R5P3</accession>
<feature type="compositionally biased region" description="Acidic residues" evidence="1">
    <location>
        <begin position="19"/>
        <end position="29"/>
    </location>
</feature>
<dbReference type="PANTHER" id="PTHR46389:SF3">
    <property type="entry name" value="POLYCOMB GROUP PROTEIN PC"/>
    <property type="match status" value="1"/>
</dbReference>
<evidence type="ECO:0000259" key="2">
    <source>
        <dbReference type="PROSITE" id="PS50013"/>
    </source>
</evidence>
<dbReference type="InterPro" id="IPR052458">
    <property type="entry name" value="PcG_PRC1-like_component"/>
</dbReference>
<feature type="domain" description="Chromo" evidence="2">
    <location>
        <begin position="46"/>
        <end position="97"/>
    </location>
</feature>
<dbReference type="PANTHER" id="PTHR46389">
    <property type="entry name" value="POLYCOMB GROUP PROTEIN PC"/>
    <property type="match status" value="1"/>
</dbReference>
<dbReference type="InterPro" id="IPR016197">
    <property type="entry name" value="Chromo-like_dom_sf"/>
</dbReference>
<evidence type="ECO:0000313" key="4">
    <source>
        <dbReference type="Proteomes" id="UP001159405"/>
    </source>
</evidence>
<gene>
    <name evidence="3" type="ORF">PLOB_00014608</name>
</gene>
<organism evidence="3 4">
    <name type="scientific">Porites lobata</name>
    <dbReference type="NCBI Taxonomy" id="104759"/>
    <lineage>
        <taxon>Eukaryota</taxon>
        <taxon>Metazoa</taxon>
        <taxon>Cnidaria</taxon>
        <taxon>Anthozoa</taxon>
        <taxon>Hexacorallia</taxon>
        <taxon>Scleractinia</taxon>
        <taxon>Fungiina</taxon>
        <taxon>Poritidae</taxon>
        <taxon>Porites</taxon>
    </lineage>
</organism>
<protein>
    <recommendedName>
        <fullName evidence="2">Chromo domain-containing protein</fullName>
    </recommendedName>
</protein>
<dbReference type="Pfam" id="PF00385">
    <property type="entry name" value="Chromo"/>
    <property type="match status" value="1"/>
</dbReference>
<dbReference type="InterPro" id="IPR023780">
    <property type="entry name" value="Chromo_domain"/>
</dbReference>
<keyword evidence="4" id="KW-1185">Reference proteome</keyword>
<comment type="caution">
    <text evidence="3">The sequence shown here is derived from an EMBL/GenBank/DDBJ whole genome shotgun (WGS) entry which is preliminary data.</text>
</comment>
<dbReference type="Gene3D" id="2.40.50.40">
    <property type="match status" value="1"/>
</dbReference>
<reference evidence="3 4" key="1">
    <citation type="submission" date="2022-05" db="EMBL/GenBank/DDBJ databases">
        <authorList>
            <consortium name="Genoscope - CEA"/>
            <person name="William W."/>
        </authorList>
    </citation>
    <scope>NUCLEOTIDE SEQUENCE [LARGE SCALE GENOMIC DNA]</scope>
</reference>
<dbReference type="PROSITE" id="PS50013">
    <property type="entry name" value="CHROMO_2"/>
    <property type="match status" value="1"/>
</dbReference>
<feature type="region of interest" description="Disordered" evidence="1">
    <location>
        <begin position="1"/>
        <end position="29"/>
    </location>
</feature>
<dbReference type="SMART" id="SM00298">
    <property type="entry name" value="CHROMO"/>
    <property type="match status" value="1"/>
</dbReference>
<dbReference type="EMBL" id="CALNXK010000188">
    <property type="protein sequence ID" value="CAH3174116.1"/>
    <property type="molecule type" value="Genomic_DNA"/>
</dbReference>
<evidence type="ECO:0000313" key="3">
    <source>
        <dbReference type="EMBL" id="CAH3174116.1"/>
    </source>
</evidence>
<dbReference type="InterPro" id="IPR000953">
    <property type="entry name" value="Chromo/chromo_shadow_dom"/>
</dbReference>
<sequence>MKAFIDPSLRPIEPPLFDDPSEPYLDESDIPDDCFESELPVNKNIDSTDRILKSRRKKGKMEYLVQWHNFLRNQSTWEPEQNILDKRLIVNFNKSRK</sequence>
<evidence type="ECO:0000256" key="1">
    <source>
        <dbReference type="SAM" id="MobiDB-lite"/>
    </source>
</evidence>
<dbReference type="SUPFAM" id="SSF54160">
    <property type="entry name" value="Chromo domain-like"/>
    <property type="match status" value="1"/>
</dbReference>
<dbReference type="Proteomes" id="UP001159405">
    <property type="component" value="Unassembled WGS sequence"/>
</dbReference>